<comment type="caution">
    <text evidence="9">The sequence shown here is derived from an EMBL/GenBank/DDBJ whole genome shotgun (WGS) entry which is preliminary data.</text>
</comment>
<protein>
    <recommendedName>
        <fullName evidence="8">AP2/ERF domain-containing protein</fullName>
    </recommendedName>
</protein>
<evidence type="ECO:0000313" key="10">
    <source>
        <dbReference type="Proteomes" id="UP000231279"/>
    </source>
</evidence>
<dbReference type="GO" id="GO:0009873">
    <property type="term" value="P:ethylene-activated signaling pathway"/>
    <property type="evidence" value="ECO:0007669"/>
    <property type="project" value="InterPro"/>
</dbReference>
<dbReference type="STRING" id="429701.A0A2G9GW20"/>
<feature type="region of interest" description="Disordered" evidence="7">
    <location>
        <begin position="42"/>
        <end position="76"/>
    </location>
</feature>
<feature type="compositionally biased region" description="Basic and acidic residues" evidence="7">
    <location>
        <begin position="45"/>
        <end position="66"/>
    </location>
</feature>
<reference evidence="10" key="1">
    <citation type="journal article" date="2018" name="Gigascience">
        <title>Genome assembly of the Pink Ipe (Handroanthus impetiginosus, Bignoniaceae), a highly valued, ecologically keystone Neotropical timber forest tree.</title>
        <authorList>
            <person name="Silva-Junior O.B."/>
            <person name="Grattapaglia D."/>
            <person name="Novaes E."/>
            <person name="Collevatti R.G."/>
        </authorList>
    </citation>
    <scope>NUCLEOTIDE SEQUENCE [LARGE SCALE GENOMIC DNA]</scope>
    <source>
        <strain evidence="10">cv. UFG-1</strain>
    </source>
</reference>
<keyword evidence="10" id="KW-1185">Reference proteome</keyword>
<evidence type="ECO:0000256" key="4">
    <source>
        <dbReference type="ARBA" id="ARBA00023125"/>
    </source>
</evidence>
<feature type="compositionally biased region" description="Pro residues" evidence="7">
    <location>
        <begin position="133"/>
        <end position="145"/>
    </location>
</feature>
<dbReference type="FunFam" id="3.30.730.10:FF:000001">
    <property type="entry name" value="Ethylene-responsive transcription factor 2"/>
    <property type="match status" value="1"/>
</dbReference>
<evidence type="ECO:0000256" key="2">
    <source>
        <dbReference type="ARBA" id="ARBA00022821"/>
    </source>
</evidence>
<dbReference type="EMBL" id="NKXS01003538">
    <property type="protein sequence ID" value="PIN09442.1"/>
    <property type="molecule type" value="Genomic_DNA"/>
</dbReference>
<evidence type="ECO:0000256" key="3">
    <source>
        <dbReference type="ARBA" id="ARBA00023015"/>
    </source>
</evidence>
<dbReference type="GO" id="GO:0005634">
    <property type="term" value="C:nucleus"/>
    <property type="evidence" value="ECO:0007669"/>
    <property type="project" value="UniProtKB-SubCell"/>
</dbReference>
<feature type="compositionally biased region" description="Basic and acidic residues" evidence="7">
    <location>
        <begin position="115"/>
        <end position="126"/>
    </location>
</feature>
<dbReference type="SMART" id="SM00380">
    <property type="entry name" value="AP2"/>
    <property type="match status" value="1"/>
</dbReference>
<evidence type="ECO:0000313" key="9">
    <source>
        <dbReference type="EMBL" id="PIN09442.1"/>
    </source>
</evidence>
<dbReference type="InterPro" id="IPR016177">
    <property type="entry name" value="DNA-bd_dom_sf"/>
</dbReference>
<keyword evidence="4" id="KW-0238">DNA-binding</keyword>
<feature type="region of interest" description="Disordered" evidence="7">
    <location>
        <begin position="115"/>
        <end position="236"/>
    </location>
</feature>
<dbReference type="PANTHER" id="PTHR31190:SF142">
    <property type="entry name" value="ETHYLENE-RESPONSIVE TRANSCRIPTION FACTOR RAP2-3"/>
    <property type="match status" value="1"/>
</dbReference>
<dbReference type="Gene3D" id="3.30.730.10">
    <property type="entry name" value="AP2/ERF domain"/>
    <property type="match status" value="1"/>
</dbReference>
<evidence type="ECO:0000256" key="6">
    <source>
        <dbReference type="ARBA" id="ARBA00023242"/>
    </source>
</evidence>
<dbReference type="InterPro" id="IPR036955">
    <property type="entry name" value="AP2/ERF_dom_sf"/>
</dbReference>
<keyword evidence="6" id="KW-0539">Nucleus</keyword>
<dbReference type="SUPFAM" id="SSF54171">
    <property type="entry name" value="DNA-binding domain"/>
    <property type="match status" value="1"/>
</dbReference>
<evidence type="ECO:0000256" key="7">
    <source>
        <dbReference type="SAM" id="MobiDB-lite"/>
    </source>
</evidence>
<comment type="subcellular location">
    <subcellularLocation>
        <location evidence="1">Nucleus</location>
    </subcellularLocation>
</comment>
<keyword evidence="2" id="KW-0611">Plant defense</keyword>
<dbReference type="PANTHER" id="PTHR31190">
    <property type="entry name" value="DNA-BINDING DOMAIN"/>
    <property type="match status" value="1"/>
</dbReference>
<sequence length="297" mass="33226">MCGGSIISDEPIIKKRGKLSTEEFWAELDSISQLWGFSCSNDAKNQPKETVHKPIEEEKDKAERGHERPRKTMYRGIRQRPWGKWAAEIRDPRKGTRVWLGTFNTAEQAARAYDEAAKRIRGDKAKLNFPNDRQPPTPPQQPPPKRLCVNPKLPKEPSPMPTVEPSPMLPVEPSPPQQPPAKRLCVTPNLPKEPSPVLPVEPSPKPPVEVSPKPPVEPRPKPLVEPSPAMGYGLQSQEPYYPSGCELIKDELSSLESFLGLEPAPQSSEVGLGEQVESVDLWMMDEFAAAQQHNLFF</sequence>
<dbReference type="PRINTS" id="PR00367">
    <property type="entry name" value="ETHRSPELEMNT"/>
</dbReference>
<evidence type="ECO:0000256" key="5">
    <source>
        <dbReference type="ARBA" id="ARBA00023163"/>
    </source>
</evidence>
<dbReference type="OrthoDB" id="1932767at2759"/>
<evidence type="ECO:0000259" key="8">
    <source>
        <dbReference type="PROSITE" id="PS51032"/>
    </source>
</evidence>
<dbReference type="CDD" id="cd00018">
    <property type="entry name" value="AP2"/>
    <property type="match status" value="1"/>
</dbReference>
<dbReference type="PROSITE" id="PS51032">
    <property type="entry name" value="AP2_ERF"/>
    <property type="match status" value="1"/>
</dbReference>
<dbReference type="GO" id="GO:0006952">
    <property type="term" value="P:defense response"/>
    <property type="evidence" value="ECO:0007669"/>
    <property type="project" value="UniProtKB-KW"/>
</dbReference>
<organism evidence="9 10">
    <name type="scientific">Handroanthus impetiginosus</name>
    <dbReference type="NCBI Taxonomy" id="429701"/>
    <lineage>
        <taxon>Eukaryota</taxon>
        <taxon>Viridiplantae</taxon>
        <taxon>Streptophyta</taxon>
        <taxon>Embryophyta</taxon>
        <taxon>Tracheophyta</taxon>
        <taxon>Spermatophyta</taxon>
        <taxon>Magnoliopsida</taxon>
        <taxon>eudicotyledons</taxon>
        <taxon>Gunneridae</taxon>
        <taxon>Pentapetalae</taxon>
        <taxon>asterids</taxon>
        <taxon>lamiids</taxon>
        <taxon>Lamiales</taxon>
        <taxon>Bignoniaceae</taxon>
        <taxon>Crescentiina</taxon>
        <taxon>Tabebuia alliance</taxon>
        <taxon>Handroanthus</taxon>
    </lineage>
</organism>
<dbReference type="Proteomes" id="UP000231279">
    <property type="component" value="Unassembled WGS sequence"/>
</dbReference>
<name>A0A2G9GW20_9LAMI</name>
<proteinExistence type="predicted"/>
<dbReference type="InterPro" id="IPR044808">
    <property type="entry name" value="ERF_plant"/>
</dbReference>
<keyword evidence="3" id="KW-0805">Transcription regulation</keyword>
<evidence type="ECO:0000256" key="1">
    <source>
        <dbReference type="ARBA" id="ARBA00004123"/>
    </source>
</evidence>
<dbReference type="AlphaFoldDB" id="A0A2G9GW20"/>
<feature type="domain" description="AP2/ERF" evidence="8">
    <location>
        <begin position="73"/>
        <end position="130"/>
    </location>
</feature>
<keyword evidence="5" id="KW-0804">Transcription</keyword>
<gene>
    <name evidence="9" type="ORF">CDL12_17981</name>
</gene>
<dbReference type="Pfam" id="PF00847">
    <property type="entry name" value="AP2"/>
    <property type="match status" value="1"/>
</dbReference>
<feature type="compositionally biased region" description="Pro residues" evidence="7">
    <location>
        <begin position="156"/>
        <end position="179"/>
    </location>
</feature>
<dbReference type="GO" id="GO:0003700">
    <property type="term" value="F:DNA-binding transcription factor activity"/>
    <property type="evidence" value="ECO:0007669"/>
    <property type="project" value="InterPro"/>
</dbReference>
<feature type="compositionally biased region" description="Pro residues" evidence="7">
    <location>
        <begin position="191"/>
        <end position="215"/>
    </location>
</feature>
<dbReference type="InterPro" id="IPR001471">
    <property type="entry name" value="AP2/ERF_dom"/>
</dbReference>
<dbReference type="GO" id="GO:0003677">
    <property type="term" value="F:DNA binding"/>
    <property type="evidence" value="ECO:0007669"/>
    <property type="project" value="UniProtKB-KW"/>
</dbReference>
<accession>A0A2G9GW20</accession>